<comment type="subcellular location">
    <subcellularLocation>
        <location evidence="1">Membrane</location>
    </subcellularLocation>
</comment>
<accession>A0A0F8ZCT5</accession>
<evidence type="ECO:0000256" key="1">
    <source>
        <dbReference type="ARBA" id="ARBA00004370"/>
    </source>
</evidence>
<evidence type="ECO:0000256" key="2">
    <source>
        <dbReference type="ARBA" id="ARBA00022729"/>
    </source>
</evidence>
<dbReference type="InterPro" id="IPR050810">
    <property type="entry name" value="Bact_Secretion_Sys_Channel"/>
</dbReference>
<feature type="domain" description="Type II/III secretion system secretin-like" evidence="5">
    <location>
        <begin position="1"/>
        <end position="92"/>
    </location>
</feature>
<evidence type="ECO:0000259" key="5">
    <source>
        <dbReference type="Pfam" id="PF00263"/>
    </source>
</evidence>
<feature type="non-terminal residue" evidence="6">
    <location>
        <position position="1"/>
    </location>
</feature>
<dbReference type="GO" id="GO:0016020">
    <property type="term" value="C:membrane"/>
    <property type="evidence" value="ECO:0007669"/>
    <property type="project" value="UniProtKB-SubCell"/>
</dbReference>
<dbReference type="PRINTS" id="PR00811">
    <property type="entry name" value="BCTERIALGSPD"/>
</dbReference>
<dbReference type="PANTHER" id="PTHR30332:SF24">
    <property type="entry name" value="SECRETIN GSPD-RELATED"/>
    <property type="match status" value="1"/>
</dbReference>
<organism evidence="6">
    <name type="scientific">marine sediment metagenome</name>
    <dbReference type="NCBI Taxonomy" id="412755"/>
    <lineage>
        <taxon>unclassified sequences</taxon>
        <taxon>metagenomes</taxon>
        <taxon>ecological metagenomes</taxon>
    </lineage>
</organism>
<dbReference type="AlphaFoldDB" id="A0A0F8ZCT5"/>
<evidence type="ECO:0000256" key="3">
    <source>
        <dbReference type="ARBA" id="ARBA00023136"/>
    </source>
</evidence>
<dbReference type="GO" id="GO:0009306">
    <property type="term" value="P:protein secretion"/>
    <property type="evidence" value="ECO:0007669"/>
    <property type="project" value="InterPro"/>
</dbReference>
<sequence>VDMMINLEISRIVPGSNSQGNPIFDRREVTTHVIVQAGQTIMLSGIIRQEDFSDVRKVPLLGDLPLIGPLFRSIDKGVRNRELVVFITPHVMSTPDEVDAEMIQPKEALRRIEDSLRSDGPGRSGEYDKR</sequence>
<name>A0A0F8ZCT5_9ZZZZ</name>
<dbReference type="EMBL" id="LAZR01052080">
    <property type="protein sequence ID" value="KKK83745.1"/>
    <property type="molecule type" value="Genomic_DNA"/>
</dbReference>
<dbReference type="InterPro" id="IPR001775">
    <property type="entry name" value="GspD/PilQ"/>
</dbReference>
<proteinExistence type="predicted"/>
<reference evidence="6" key="1">
    <citation type="journal article" date="2015" name="Nature">
        <title>Complex archaea that bridge the gap between prokaryotes and eukaryotes.</title>
        <authorList>
            <person name="Spang A."/>
            <person name="Saw J.H."/>
            <person name="Jorgensen S.L."/>
            <person name="Zaremba-Niedzwiedzka K."/>
            <person name="Martijn J."/>
            <person name="Lind A.E."/>
            <person name="van Eijk R."/>
            <person name="Schleper C."/>
            <person name="Guy L."/>
            <person name="Ettema T.J."/>
        </authorList>
    </citation>
    <scope>NUCLEOTIDE SEQUENCE</scope>
</reference>
<dbReference type="InterPro" id="IPR004846">
    <property type="entry name" value="T2SS/T3SS_dom"/>
</dbReference>
<keyword evidence="2" id="KW-0732">Signal</keyword>
<evidence type="ECO:0000256" key="4">
    <source>
        <dbReference type="SAM" id="MobiDB-lite"/>
    </source>
</evidence>
<dbReference type="PANTHER" id="PTHR30332">
    <property type="entry name" value="PROBABLE GENERAL SECRETION PATHWAY PROTEIN D"/>
    <property type="match status" value="1"/>
</dbReference>
<dbReference type="GO" id="GO:0015627">
    <property type="term" value="C:type II protein secretion system complex"/>
    <property type="evidence" value="ECO:0007669"/>
    <property type="project" value="TreeGrafter"/>
</dbReference>
<feature type="region of interest" description="Disordered" evidence="4">
    <location>
        <begin position="111"/>
        <end position="130"/>
    </location>
</feature>
<keyword evidence="3" id="KW-0472">Membrane</keyword>
<evidence type="ECO:0000313" key="6">
    <source>
        <dbReference type="EMBL" id="KKK83745.1"/>
    </source>
</evidence>
<protein>
    <recommendedName>
        <fullName evidence="5">Type II/III secretion system secretin-like domain-containing protein</fullName>
    </recommendedName>
</protein>
<gene>
    <name evidence="6" type="ORF">LCGC14_2790310</name>
</gene>
<comment type="caution">
    <text evidence="6">The sequence shown here is derived from an EMBL/GenBank/DDBJ whole genome shotgun (WGS) entry which is preliminary data.</text>
</comment>
<dbReference type="Pfam" id="PF00263">
    <property type="entry name" value="Secretin"/>
    <property type="match status" value="1"/>
</dbReference>